<evidence type="ECO:0000256" key="2">
    <source>
        <dbReference type="ARBA" id="ARBA00023125"/>
    </source>
</evidence>
<sequence>MTATSRRAASPSRAGARARRGGPAPVDEADVRLMGAGAGPAVQGRGTGHGTAPDAARDGAGGLRSADRVLQILALVGAAPQGVTARDVGAALEVSSATAYRLLGTLRSHGYLVRRPDATYALGRSVEVLGSALRRQILPTPQVVEVLDALHTGTDAPAYLTLFRDEQIVVAHISESARRPRIRELHVGFAEAAHTTAFGKLLLAGMSTAELDAYVAGHGLDAVTRRSVTGSRRLREELDEVRAQQLAVEVEEYMPRLACVAAPVQVGGATVGAVSVSVSATDFAVRGGALERAVRRGAWHVGRRLTAV</sequence>
<dbReference type="InterPro" id="IPR036388">
    <property type="entry name" value="WH-like_DNA-bd_sf"/>
</dbReference>
<evidence type="ECO:0000256" key="3">
    <source>
        <dbReference type="ARBA" id="ARBA00023163"/>
    </source>
</evidence>
<proteinExistence type="predicted"/>
<dbReference type="SUPFAM" id="SSF55781">
    <property type="entry name" value="GAF domain-like"/>
    <property type="match status" value="1"/>
</dbReference>
<dbReference type="InterPro" id="IPR029016">
    <property type="entry name" value="GAF-like_dom_sf"/>
</dbReference>
<dbReference type="EMBL" id="JACSQF010000002">
    <property type="protein sequence ID" value="MBD7979801.1"/>
    <property type="molecule type" value="Genomic_DNA"/>
</dbReference>
<dbReference type="SMART" id="SM00346">
    <property type="entry name" value="HTH_ICLR"/>
    <property type="match status" value="1"/>
</dbReference>
<feature type="region of interest" description="Disordered" evidence="4">
    <location>
        <begin position="1"/>
        <end position="60"/>
    </location>
</feature>
<evidence type="ECO:0000313" key="8">
    <source>
        <dbReference type="Proteomes" id="UP000655570"/>
    </source>
</evidence>
<name>A0ABR8TVJ4_9CELL</name>
<feature type="compositionally biased region" description="Low complexity" evidence="4">
    <location>
        <begin position="1"/>
        <end position="25"/>
    </location>
</feature>
<gene>
    <name evidence="7" type="ORF">H9641_03590</name>
</gene>
<dbReference type="Proteomes" id="UP000655570">
    <property type="component" value="Unassembled WGS sequence"/>
</dbReference>
<dbReference type="PROSITE" id="PS51078">
    <property type="entry name" value="ICLR_ED"/>
    <property type="match status" value="1"/>
</dbReference>
<evidence type="ECO:0000259" key="6">
    <source>
        <dbReference type="PROSITE" id="PS51078"/>
    </source>
</evidence>
<organism evidence="7 8">
    <name type="scientific">Oerskovia merdavium</name>
    <dbReference type="NCBI Taxonomy" id="2762227"/>
    <lineage>
        <taxon>Bacteria</taxon>
        <taxon>Bacillati</taxon>
        <taxon>Actinomycetota</taxon>
        <taxon>Actinomycetes</taxon>
        <taxon>Micrococcales</taxon>
        <taxon>Cellulomonadaceae</taxon>
        <taxon>Oerskovia</taxon>
    </lineage>
</organism>
<dbReference type="Pfam" id="PF09339">
    <property type="entry name" value="HTH_IclR"/>
    <property type="match status" value="1"/>
</dbReference>
<evidence type="ECO:0000313" key="7">
    <source>
        <dbReference type="EMBL" id="MBD7979801.1"/>
    </source>
</evidence>
<reference evidence="7 8" key="1">
    <citation type="submission" date="2020-08" db="EMBL/GenBank/DDBJ databases">
        <title>A Genomic Blueprint of the Chicken Gut Microbiome.</title>
        <authorList>
            <person name="Gilroy R."/>
            <person name="Ravi A."/>
            <person name="Getino M."/>
            <person name="Pursley I."/>
            <person name="Horton D.L."/>
            <person name="Alikhan N.-F."/>
            <person name="Baker D."/>
            <person name="Gharbi K."/>
            <person name="Hall N."/>
            <person name="Watson M."/>
            <person name="Adriaenssens E.M."/>
            <person name="Foster-Nyarko E."/>
            <person name="Jarju S."/>
            <person name="Secka A."/>
            <person name="Antonio M."/>
            <person name="Oren A."/>
            <person name="Chaudhuri R."/>
            <person name="La Ragione R.M."/>
            <person name="Hildebrand F."/>
            <person name="Pallen M.J."/>
        </authorList>
    </citation>
    <scope>NUCLEOTIDE SEQUENCE [LARGE SCALE GENOMIC DNA]</scope>
    <source>
        <strain evidence="7 8">Sa2CUA9</strain>
    </source>
</reference>
<dbReference type="InterPro" id="IPR036390">
    <property type="entry name" value="WH_DNA-bd_sf"/>
</dbReference>
<accession>A0ABR8TVJ4</accession>
<feature type="domain" description="HTH iclR-type" evidence="5">
    <location>
        <begin position="63"/>
        <end position="124"/>
    </location>
</feature>
<keyword evidence="3" id="KW-0804">Transcription</keyword>
<comment type="caution">
    <text evidence="7">The sequence shown here is derived from an EMBL/GenBank/DDBJ whole genome shotgun (WGS) entry which is preliminary data.</text>
</comment>
<dbReference type="Gene3D" id="1.10.10.10">
    <property type="entry name" value="Winged helix-like DNA-binding domain superfamily/Winged helix DNA-binding domain"/>
    <property type="match status" value="1"/>
</dbReference>
<dbReference type="PROSITE" id="PS51077">
    <property type="entry name" value="HTH_ICLR"/>
    <property type="match status" value="1"/>
</dbReference>
<keyword evidence="8" id="KW-1185">Reference proteome</keyword>
<evidence type="ECO:0000256" key="1">
    <source>
        <dbReference type="ARBA" id="ARBA00023015"/>
    </source>
</evidence>
<dbReference type="InterPro" id="IPR014757">
    <property type="entry name" value="Tscrpt_reg_IclR_C"/>
</dbReference>
<keyword evidence="2" id="KW-0238">DNA-binding</keyword>
<dbReference type="SUPFAM" id="SSF46785">
    <property type="entry name" value="Winged helix' DNA-binding domain"/>
    <property type="match status" value="1"/>
</dbReference>
<dbReference type="InterPro" id="IPR050707">
    <property type="entry name" value="HTH_MetabolicPath_Reg"/>
</dbReference>
<dbReference type="Pfam" id="PF01614">
    <property type="entry name" value="IclR_C"/>
    <property type="match status" value="1"/>
</dbReference>
<protein>
    <submittedName>
        <fullName evidence="7">Helix-turn-helix domain-containing protein</fullName>
    </submittedName>
</protein>
<evidence type="ECO:0000256" key="4">
    <source>
        <dbReference type="SAM" id="MobiDB-lite"/>
    </source>
</evidence>
<dbReference type="Gene3D" id="3.30.450.40">
    <property type="match status" value="1"/>
</dbReference>
<keyword evidence="1" id="KW-0805">Transcription regulation</keyword>
<dbReference type="PANTHER" id="PTHR30136">
    <property type="entry name" value="HELIX-TURN-HELIX TRANSCRIPTIONAL REGULATOR, ICLR FAMILY"/>
    <property type="match status" value="1"/>
</dbReference>
<dbReference type="RefSeq" id="WP_191801071.1">
    <property type="nucleotide sequence ID" value="NZ_JACSQF010000002.1"/>
</dbReference>
<dbReference type="InterPro" id="IPR005471">
    <property type="entry name" value="Tscrpt_reg_IclR_N"/>
</dbReference>
<dbReference type="PANTHER" id="PTHR30136:SF24">
    <property type="entry name" value="HTH-TYPE TRANSCRIPTIONAL REPRESSOR ALLR"/>
    <property type="match status" value="1"/>
</dbReference>
<feature type="domain" description="IclR-ED" evidence="6">
    <location>
        <begin position="125"/>
        <end position="308"/>
    </location>
</feature>
<evidence type="ECO:0000259" key="5">
    <source>
        <dbReference type="PROSITE" id="PS51077"/>
    </source>
</evidence>